<dbReference type="Proteomes" id="UP000540656">
    <property type="component" value="Unassembled WGS sequence"/>
</dbReference>
<comment type="caution">
    <text evidence="1">The sequence shown here is derived from an EMBL/GenBank/DDBJ whole genome shotgun (WGS) entry which is preliminary data.</text>
</comment>
<keyword evidence="2" id="KW-1185">Reference proteome</keyword>
<dbReference type="Gene3D" id="3.40.50.150">
    <property type="entry name" value="Vaccinia Virus protein VP39"/>
    <property type="match status" value="1"/>
</dbReference>
<dbReference type="SUPFAM" id="SSF53335">
    <property type="entry name" value="S-adenosyl-L-methionine-dependent methyltransferases"/>
    <property type="match status" value="1"/>
</dbReference>
<proteinExistence type="predicted"/>
<reference evidence="1 2" key="1">
    <citation type="submission" date="2020-07" db="EMBL/GenBank/DDBJ databases">
        <title>Sequencing the genomes of 1000 actinobacteria strains.</title>
        <authorList>
            <person name="Klenk H.-P."/>
        </authorList>
    </citation>
    <scope>NUCLEOTIDE SEQUENCE [LARGE SCALE GENOMIC DNA]</scope>
    <source>
        <strain evidence="1 2">DSM 23819</strain>
    </source>
</reference>
<dbReference type="Pfam" id="PF13489">
    <property type="entry name" value="Methyltransf_23"/>
    <property type="match status" value="1"/>
</dbReference>
<dbReference type="PANTHER" id="PTHR43861">
    <property type="entry name" value="TRANS-ACONITATE 2-METHYLTRANSFERASE-RELATED"/>
    <property type="match status" value="1"/>
</dbReference>
<gene>
    <name evidence="1" type="ORF">BJ980_002663</name>
</gene>
<accession>A0A7Y9S0M1</accession>
<keyword evidence="1" id="KW-0489">Methyltransferase</keyword>
<sequence length="291" mass="31973">MKCDCCSDEAWRPLFAENGIRLGTCATCDLHSIEDIPQGQARMTEMEEGHYAGSREILDATRQIEAEKILEQRFQKYVDLASGTTPTGKWLDIGCGGGLLVELAQRAGYQGEAIELNADRRKIAEKVTGAVVHGVPVEDCAFADDSFDVISLINVFSHLTAPGSTIAELLRILRPGGVIVMATGEITAGAQRNHMFNWNLGDHLHFLGDRTMTAYASRLGFEVVHHERHWLPDEMFSREWLTVKGRSPVKNAIKTAVRVTPGGLALMRAVMLRKQASSTAHASIFLLQASD</sequence>
<evidence type="ECO:0000313" key="1">
    <source>
        <dbReference type="EMBL" id="NYG59740.1"/>
    </source>
</evidence>
<name>A0A7Y9S0M1_9ACTN</name>
<dbReference type="InterPro" id="IPR029063">
    <property type="entry name" value="SAM-dependent_MTases_sf"/>
</dbReference>
<dbReference type="CDD" id="cd02440">
    <property type="entry name" value="AdoMet_MTases"/>
    <property type="match status" value="1"/>
</dbReference>
<dbReference type="GO" id="GO:0008168">
    <property type="term" value="F:methyltransferase activity"/>
    <property type="evidence" value="ECO:0007669"/>
    <property type="project" value="UniProtKB-KW"/>
</dbReference>
<dbReference type="RefSeq" id="WP_179502756.1">
    <property type="nucleotide sequence ID" value="NZ_JACCAA010000001.1"/>
</dbReference>
<dbReference type="AlphaFoldDB" id="A0A7Y9S0M1"/>
<protein>
    <submittedName>
        <fullName evidence="1">2-polyprenyl-3-methyl-5-hydroxy-6-metoxy-1, 4-benzoquinol methylase</fullName>
    </submittedName>
</protein>
<evidence type="ECO:0000313" key="2">
    <source>
        <dbReference type="Proteomes" id="UP000540656"/>
    </source>
</evidence>
<dbReference type="GO" id="GO:0032259">
    <property type="term" value="P:methylation"/>
    <property type="evidence" value="ECO:0007669"/>
    <property type="project" value="UniProtKB-KW"/>
</dbReference>
<keyword evidence="1" id="KW-0808">Transferase</keyword>
<organism evidence="1 2">
    <name type="scientific">Nocardioides daedukensis</name>
    <dbReference type="NCBI Taxonomy" id="634462"/>
    <lineage>
        <taxon>Bacteria</taxon>
        <taxon>Bacillati</taxon>
        <taxon>Actinomycetota</taxon>
        <taxon>Actinomycetes</taxon>
        <taxon>Propionibacteriales</taxon>
        <taxon>Nocardioidaceae</taxon>
        <taxon>Nocardioides</taxon>
    </lineage>
</organism>
<dbReference type="EMBL" id="JACCAA010000001">
    <property type="protein sequence ID" value="NYG59740.1"/>
    <property type="molecule type" value="Genomic_DNA"/>
</dbReference>